<dbReference type="GO" id="GO:0009409">
    <property type="term" value="P:response to cold"/>
    <property type="evidence" value="ECO:0007669"/>
    <property type="project" value="InterPro"/>
</dbReference>
<evidence type="ECO:0000256" key="1">
    <source>
        <dbReference type="SAM" id="MobiDB-lite"/>
    </source>
</evidence>
<evidence type="ECO:0000313" key="3">
    <source>
        <dbReference type="Proteomes" id="UP000326939"/>
    </source>
</evidence>
<proteinExistence type="predicted"/>
<name>A0A5N5K8C6_9ROSI</name>
<accession>A0A5N5K8C6</accession>
<feature type="region of interest" description="Disordered" evidence="1">
    <location>
        <begin position="373"/>
        <end position="420"/>
    </location>
</feature>
<reference evidence="3" key="1">
    <citation type="journal article" date="2019" name="Gigascience">
        <title>De novo genome assembly of the endangered Acer yangbiense, a plant species with extremely small populations endemic to Yunnan Province, China.</title>
        <authorList>
            <person name="Yang J."/>
            <person name="Wariss H.M."/>
            <person name="Tao L."/>
            <person name="Zhang R."/>
            <person name="Yun Q."/>
            <person name="Hollingsworth P."/>
            <person name="Dao Z."/>
            <person name="Luo G."/>
            <person name="Guo H."/>
            <person name="Ma Y."/>
            <person name="Sun W."/>
        </authorList>
    </citation>
    <scope>NUCLEOTIDE SEQUENCE [LARGE SCALE GENOMIC DNA]</scope>
    <source>
        <strain evidence="3">cv. br00</strain>
    </source>
</reference>
<dbReference type="PANTHER" id="PTHR33676">
    <property type="entry name" value="COLD REGULATED PROTEIN 27"/>
    <property type="match status" value="1"/>
</dbReference>
<comment type="caution">
    <text evidence="2">The sequence shown here is derived from an EMBL/GenBank/DDBJ whole genome shotgun (WGS) entry which is preliminary data.</text>
</comment>
<gene>
    <name evidence="2" type="ORF">DKX38_020541</name>
</gene>
<evidence type="ECO:0000313" key="2">
    <source>
        <dbReference type="EMBL" id="KAB5526694.1"/>
    </source>
</evidence>
<keyword evidence="3" id="KW-1185">Reference proteome</keyword>
<dbReference type="Proteomes" id="UP000326939">
    <property type="component" value="Chromosome 14"/>
</dbReference>
<dbReference type="InterPro" id="IPR044678">
    <property type="entry name" value="COR27/28"/>
</dbReference>
<dbReference type="GO" id="GO:0042752">
    <property type="term" value="P:regulation of circadian rhythm"/>
    <property type="evidence" value="ECO:0007669"/>
    <property type="project" value="InterPro"/>
</dbReference>
<dbReference type="EMBL" id="VDCV01000014">
    <property type="protein sequence ID" value="KAB5526694.1"/>
    <property type="molecule type" value="Genomic_DNA"/>
</dbReference>
<feature type="compositionally biased region" description="Low complexity" evidence="1">
    <location>
        <begin position="376"/>
        <end position="386"/>
    </location>
</feature>
<sequence length="420" mass="46450">MGWSGWAVLGKDGSGWAVMSAEVRDGLRKAGLVWAGLCSGGSGWTGLFVEVEGQVGLGWALWIGLGGLGWTPSSSCGNLITGRGLWHFYIVSRNPLLCVSWRPFVPRLNILSMPFVSHRETNNVITAINIVTLLVTMRAFEGFVVAGKIWGNSRYCARDIILWCFMDGYRGSESRTSSETSEVTAYKSGEFAQQDSPVIASMASEWTDEKHNLYLKSMEASFVNQLHNSMDLLGWRSLKEGSDPNLSKEVNCRTCTRSGQFKVHRRWNWQKINFRRPESQISSAKESRGFLTSPWIQHFTSARKSEHVASPTLQERANQSRATISNGKKAMLCCPATSSKHCHLSNSFSSTHDLVDSNTEMSDQNFVDEDIKSEKASSNSLSSKQMKTLKTDASSSDQVVPHSKPPVAEDVTKECISAAK</sequence>
<dbReference type="AlphaFoldDB" id="A0A5N5K8C6"/>
<dbReference type="PANTHER" id="PTHR33676:SF3">
    <property type="entry name" value="COLD-REGULATED PROTEIN 27"/>
    <property type="match status" value="1"/>
</dbReference>
<organism evidence="2 3">
    <name type="scientific">Salix brachista</name>
    <dbReference type="NCBI Taxonomy" id="2182728"/>
    <lineage>
        <taxon>Eukaryota</taxon>
        <taxon>Viridiplantae</taxon>
        <taxon>Streptophyta</taxon>
        <taxon>Embryophyta</taxon>
        <taxon>Tracheophyta</taxon>
        <taxon>Spermatophyta</taxon>
        <taxon>Magnoliopsida</taxon>
        <taxon>eudicotyledons</taxon>
        <taxon>Gunneridae</taxon>
        <taxon>Pentapetalae</taxon>
        <taxon>rosids</taxon>
        <taxon>fabids</taxon>
        <taxon>Malpighiales</taxon>
        <taxon>Salicaceae</taxon>
        <taxon>Saliceae</taxon>
        <taxon>Salix</taxon>
    </lineage>
</organism>
<protein>
    <submittedName>
        <fullName evidence="2">Uncharacterized protein</fullName>
    </submittedName>
</protein>